<keyword evidence="3" id="KW-1185">Reference proteome</keyword>
<evidence type="ECO:0000256" key="1">
    <source>
        <dbReference type="SAM" id="SignalP"/>
    </source>
</evidence>
<protein>
    <submittedName>
        <fullName evidence="2">Lactococcin 972 family bacteriocin</fullName>
    </submittedName>
</protein>
<reference evidence="2 3" key="1">
    <citation type="submission" date="2019-07" db="EMBL/GenBank/DDBJ databases">
        <title>Draft genome of C. aurimucosum strain 2274.</title>
        <authorList>
            <person name="Pacheco L.G.C."/>
            <person name="Aguiar E.R.G.R."/>
            <person name="Santos C.S."/>
            <person name="Rocha D.J.P.G."/>
            <person name="Sant'Anna L.O."/>
            <person name="Mattos-Guaraldi A.L."/>
            <person name="Santos L.S."/>
        </authorList>
    </citation>
    <scope>NUCLEOTIDE SEQUENCE [LARGE SCALE GENOMIC DNA]</scope>
    <source>
        <strain evidence="2 3">2274</strain>
    </source>
</reference>
<comment type="caution">
    <text evidence="2">The sequence shown here is derived from an EMBL/GenBank/DDBJ whole genome shotgun (WGS) entry which is preliminary data.</text>
</comment>
<feature type="signal peptide" evidence="1">
    <location>
        <begin position="1"/>
        <end position="26"/>
    </location>
</feature>
<gene>
    <name evidence="2" type="ORF">FNY97_03675</name>
</gene>
<accession>A0A553G1Y2</accession>
<dbReference type="Gene3D" id="2.60.40.2850">
    <property type="match status" value="1"/>
</dbReference>
<dbReference type="NCBIfam" id="TIGR01653">
    <property type="entry name" value="lactococcin_972"/>
    <property type="match status" value="1"/>
</dbReference>
<dbReference type="RefSeq" id="WP_144013144.1">
    <property type="nucleotide sequence ID" value="NZ_VKDK01000003.1"/>
</dbReference>
<dbReference type="InterPro" id="IPR006540">
    <property type="entry name" value="Lactococcin_972"/>
</dbReference>
<proteinExistence type="predicted"/>
<organism evidence="2 3">
    <name type="scientific">Corynebacterium hiratae</name>
    <dbReference type="NCBI Taxonomy" id="3139423"/>
    <lineage>
        <taxon>Bacteria</taxon>
        <taxon>Bacillati</taxon>
        <taxon>Actinomycetota</taxon>
        <taxon>Actinomycetes</taxon>
        <taxon>Mycobacteriales</taxon>
        <taxon>Corynebacteriaceae</taxon>
        <taxon>Corynebacterium</taxon>
    </lineage>
</organism>
<evidence type="ECO:0000313" key="2">
    <source>
        <dbReference type="EMBL" id="TRX63514.1"/>
    </source>
</evidence>
<dbReference type="EMBL" id="VKDK01000003">
    <property type="protein sequence ID" value="TRX63514.1"/>
    <property type="molecule type" value="Genomic_DNA"/>
</dbReference>
<dbReference type="Proteomes" id="UP000320443">
    <property type="component" value="Unassembled WGS sequence"/>
</dbReference>
<dbReference type="Pfam" id="PF09683">
    <property type="entry name" value="Lactococcin_972"/>
    <property type="match status" value="1"/>
</dbReference>
<feature type="chain" id="PRO_5022153631" evidence="1">
    <location>
        <begin position="27"/>
        <end position="144"/>
    </location>
</feature>
<evidence type="ECO:0000313" key="3">
    <source>
        <dbReference type="Proteomes" id="UP000320443"/>
    </source>
</evidence>
<sequence>MKRTLKGALASIVVAGLVLATPQAIAQENQSEPSIPYSFEGIRTWDEEGNPTSGVVTFDVDTTIMKPQATENVGGGTWTYGSRYTSDGSKVCTSKYMYKTKTHTATATMGTKTSTRTAKPGSWASASVTGGISAGVCNAYWSTQ</sequence>
<keyword evidence="1" id="KW-0732">Signal</keyword>
<dbReference type="AlphaFoldDB" id="A0A553G1Y2"/>
<name>A0A553G1Y2_9CORY</name>